<proteinExistence type="predicted"/>
<keyword evidence="2" id="KW-1185">Reference proteome</keyword>
<dbReference type="AlphaFoldDB" id="A0A8X6TUZ4"/>
<dbReference type="EMBL" id="BMAW01111770">
    <property type="protein sequence ID" value="GFT49590.1"/>
    <property type="molecule type" value="Genomic_DNA"/>
</dbReference>
<organism evidence="1 2">
    <name type="scientific">Nephila pilipes</name>
    <name type="common">Giant wood spider</name>
    <name type="synonym">Nephila maculata</name>
    <dbReference type="NCBI Taxonomy" id="299642"/>
    <lineage>
        <taxon>Eukaryota</taxon>
        <taxon>Metazoa</taxon>
        <taxon>Ecdysozoa</taxon>
        <taxon>Arthropoda</taxon>
        <taxon>Chelicerata</taxon>
        <taxon>Arachnida</taxon>
        <taxon>Araneae</taxon>
        <taxon>Araneomorphae</taxon>
        <taxon>Entelegynae</taxon>
        <taxon>Araneoidea</taxon>
        <taxon>Nephilidae</taxon>
        <taxon>Nephila</taxon>
    </lineage>
</organism>
<sequence>MRRGITPNQSLPYTLSHPNLFPRMLPWDATLDWGWLLFSESYFANCLSTLSTHLIRMADLATDYKRHRIAKYSGVRMEYRQEGSLINSS</sequence>
<reference evidence="1" key="1">
    <citation type="submission" date="2020-08" db="EMBL/GenBank/DDBJ databases">
        <title>Multicomponent nature underlies the extraordinary mechanical properties of spider dragline silk.</title>
        <authorList>
            <person name="Kono N."/>
            <person name="Nakamura H."/>
            <person name="Mori M."/>
            <person name="Yoshida Y."/>
            <person name="Ohtoshi R."/>
            <person name="Malay A.D."/>
            <person name="Moran D.A.P."/>
            <person name="Tomita M."/>
            <person name="Numata K."/>
            <person name="Arakawa K."/>
        </authorList>
    </citation>
    <scope>NUCLEOTIDE SEQUENCE</scope>
</reference>
<evidence type="ECO:0000313" key="1">
    <source>
        <dbReference type="EMBL" id="GFT49590.1"/>
    </source>
</evidence>
<protein>
    <submittedName>
        <fullName evidence="1">Uncharacterized protein</fullName>
    </submittedName>
</protein>
<comment type="caution">
    <text evidence="1">The sequence shown here is derived from an EMBL/GenBank/DDBJ whole genome shotgun (WGS) entry which is preliminary data.</text>
</comment>
<accession>A0A8X6TUZ4</accession>
<name>A0A8X6TUZ4_NEPPI</name>
<evidence type="ECO:0000313" key="2">
    <source>
        <dbReference type="Proteomes" id="UP000887013"/>
    </source>
</evidence>
<gene>
    <name evidence="1" type="ORF">NPIL_172601</name>
</gene>
<dbReference type="Proteomes" id="UP000887013">
    <property type="component" value="Unassembled WGS sequence"/>
</dbReference>